<keyword evidence="4" id="KW-0805">Transcription regulation</keyword>
<dbReference type="Pfam" id="PF14737">
    <property type="entry name" value="DUF4470"/>
    <property type="match status" value="1"/>
</dbReference>
<dbReference type="InterPro" id="IPR002893">
    <property type="entry name" value="Znf_MYND"/>
</dbReference>
<dbReference type="InterPro" id="IPR027974">
    <property type="entry name" value="DUF4470"/>
</dbReference>
<dbReference type="HOGENOM" id="CLU_007156_0_0_1"/>
<dbReference type="Proteomes" id="UP000000305">
    <property type="component" value="Unassembled WGS sequence"/>
</dbReference>
<dbReference type="Pfam" id="PF01753">
    <property type="entry name" value="zf-MYND"/>
    <property type="match status" value="1"/>
</dbReference>
<evidence type="ECO:0000256" key="2">
    <source>
        <dbReference type="ARBA" id="ARBA00022771"/>
    </source>
</evidence>
<keyword evidence="11" id="KW-1185">Reference proteome</keyword>
<dbReference type="InterPro" id="IPR024119">
    <property type="entry name" value="TF_DEAF-1"/>
</dbReference>
<evidence type="ECO:0000256" key="5">
    <source>
        <dbReference type="ARBA" id="ARBA00023125"/>
    </source>
</evidence>
<evidence type="ECO:0000259" key="9">
    <source>
        <dbReference type="PROSITE" id="PS50865"/>
    </source>
</evidence>
<dbReference type="EMBL" id="GL732575">
    <property type="protein sequence ID" value="EFX75436.1"/>
    <property type="molecule type" value="Genomic_DNA"/>
</dbReference>
<dbReference type="GO" id="GO:0000981">
    <property type="term" value="F:DNA-binding transcription factor activity, RNA polymerase II-specific"/>
    <property type="evidence" value="ECO:0000318"/>
    <property type="project" value="GO_Central"/>
</dbReference>
<gene>
    <name evidence="10" type="ORF">DAPPUDRAFT_323371</name>
</gene>
<keyword evidence="7" id="KW-0539">Nucleus</keyword>
<evidence type="ECO:0000313" key="10">
    <source>
        <dbReference type="EMBL" id="EFX75436.1"/>
    </source>
</evidence>
<dbReference type="PANTHER" id="PTHR10237:SF1">
    <property type="entry name" value="DEFORMED EPIDERMAL AUTOREGULATORY FACTOR 1 HOMOLOG"/>
    <property type="match status" value="1"/>
</dbReference>
<dbReference type="eggNOG" id="ENOG502QVEJ">
    <property type="taxonomic scope" value="Eukaryota"/>
</dbReference>
<name>E9GYP7_DAPPU</name>
<feature type="domain" description="MYND-type" evidence="9">
    <location>
        <begin position="988"/>
        <end position="1026"/>
    </location>
</feature>
<evidence type="ECO:0000256" key="1">
    <source>
        <dbReference type="ARBA" id="ARBA00022723"/>
    </source>
</evidence>
<evidence type="ECO:0000256" key="3">
    <source>
        <dbReference type="ARBA" id="ARBA00022833"/>
    </source>
</evidence>
<organism evidence="10 11">
    <name type="scientific">Daphnia pulex</name>
    <name type="common">Water flea</name>
    <dbReference type="NCBI Taxonomy" id="6669"/>
    <lineage>
        <taxon>Eukaryota</taxon>
        <taxon>Metazoa</taxon>
        <taxon>Ecdysozoa</taxon>
        <taxon>Arthropoda</taxon>
        <taxon>Crustacea</taxon>
        <taxon>Branchiopoda</taxon>
        <taxon>Diplostraca</taxon>
        <taxon>Cladocera</taxon>
        <taxon>Anomopoda</taxon>
        <taxon>Daphniidae</taxon>
        <taxon>Daphnia</taxon>
    </lineage>
</organism>
<dbReference type="Gene3D" id="6.10.140.2220">
    <property type="match status" value="1"/>
</dbReference>
<keyword evidence="2 8" id="KW-0863">Zinc-finger</keyword>
<evidence type="ECO:0000256" key="8">
    <source>
        <dbReference type="PROSITE-ProRule" id="PRU00134"/>
    </source>
</evidence>
<dbReference type="PANTHER" id="PTHR10237">
    <property type="entry name" value="DEFORMED EPIDERMAL AUTOREGULATORY FACTOR 1 HOMOLOG SUPPRESSIN"/>
    <property type="match status" value="1"/>
</dbReference>
<proteinExistence type="predicted"/>
<protein>
    <recommendedName>
        <fullName evidence="9">MYND-type domain-containing protein</fullName>
    </recommendedName>
</protein>
<keyword evidence="5" id="KW-0238">DNA-binding</keyword>
<keyword evidence="1" id="KW-0479">Metal-binding</keyword>
<dbReference type="SUPFAM" id="SSF144232">
    <property type="entry name" value="HIT/MYND zinc finger-like"/>
    <property type="match status" value="1"/>
</dbReference>
<evidence type="ECO:0000256" key="6">
    <source>
        <dbReference type="ARBA" id="ARBA00023163"/>
    </source>
</evidence>
<sequence length="1031" mass="117625">MKTPSRRILLECFPLYYPFGNTGVQDIFKDFNFENIGDEIKVLFLGCGDLRNALQATSVQNNKHLHIHLNDSNPSVMARNVLILKIISADDFNIEDKEHVSFLWDIWYNAEWPETTQKRFQLILNELLKNNLPDNAAIPKSTYLKSLKAVWSAWKSISSKTKSESKIFMEKISEERINVMLKRTSVNEKGKETDSAFSKFTDLAAFYLASKIEDLDDSKRKQVQEEARLYFSKGNCRLGNGSINVCVNPTMLNAETHRWQVHYQLCPFDGYLPLTRGEEMDTSNENEILIRTCQKILQTLVANYRRRMKTVKMFFHVDDALEFCLSNVKLSFDVIDCSNLADHVGLINLINACERRLAKTPEAMLFTETMTWTTLAPSVVNYIEKALCCPLSMIPTIYGLRLANHVKLGSSEPANLRLFVGYPVRLCWQKALPFGNLSLDPSLSLTHYLDQLAKKCFLVTSPQLSKVGEHLERCGMLCYTPLTFNYVVNSVIQRLGDGCFLKSPGQPTSFKLTQRTLEAWEKNKRVLKISSDFNFNEMYNMLGLIYGFISTPVLRLVLYPLNKFNYYSLQMPSQQKGKYTAFQDLSVPDVHIIDNFQLQMKYSSDGEIESSIISFLLPPDHGLENTHGAFVLDLTSEIAIFSLELMSTMHVEDFRQSYPHYQGSPLPVNTNGSQMSIKSCTEDQYQYTLQITVECAETISGLKVTTSQCLPCESAHEVTVSLGQPITIKPLTLSFPHPIGVNEISATLHRKDRVIDLVLKKALLEPWPCEFQTKQSKWVVDNFKPWNDENEVSSMGIHLGSQFRLSMLKNPSLLDKSDLNQIRELIKSLFVNATILNQKLFSVKREDSSQSPDWYIRVHHPVRISPMGSPILMLSACDHRLAETFASMGKLNARKSAEHFFQIMGSSDITEFSVSASEAQLLRYVLRLNSTKILPSIWQKNNLPQDENSPWLATFVSPLYDDCPMNKQTYKDDNFTLSPTREIKQDCCASCKKIATNLKRCGRCRTVVYCSVECQRSNWAQHKKVCAYVEK</sequence>
<evidence type="ECO:0000256" key="4">
    <source>
        <dbReference type="ARBA" id="ARBA00023015"/>
    </source>
</evidence>
<dbReference type="KEGG" id="dpx:DAPPUDRAFT_323371"/>
<keyword evidence="3" id="KW-0862">Zinc</keyword>
<dbReference type="GO" id="GO:0005634">
    <property type="term" value="C:nucleus"/>
    <property type="evidence" value="ECO:0000318"/>
    <property type="project" value="GO_Central"/>
</dbReference>
<dbReference type="InParanoid" id="E9GYP7"/>
<evidence type="ECO:0000313" key="11">
    <source>
        <dbReference type="Proteomes" id="UP000000305"/>
    </source>
</evidence>
<dbReference type="PROSITE" id="PS50865">
    <property type="entry name" value="ZF_MYND_2"/>
    <property type="match status" value="1"/>
</dbReference>
<accession>E9GYP7</accession>
<dbReference type="OrthoDB" id="5958408at2759"/>
<keyword evidence="6" id="KW-0804">Transcription</keyword>
<dbReference type="AlphaFoldDB" id="E9GYP7"/>
<dbReference type="GO" id="GO:0003677">
    <property type="term" value="F:DNA binding"/>
    <property type="evidence" value="ECO:0007669"/>
    <property type="project" value="UniProtKB-KW"/>
</dbReference>
<reference evidence="10 11" key="1">
    <citation type="journal article" date="2011" name="Science">
        <title>The ecoresponsive genome of Daphnia pulex.</title>
        <authorList>
            <person name="Colbourne J.K."/>
            <person name="Pfrender M.E."/>
            <person name="Gilbert D."/>
            <person name="Thomas W.K."/>
            <person name="Tucker A."/>
            <person name="Oakley T.H."/>
            <person name="Tokishita S."/>
            <person name="Aerts A."/>
            <person name="Arnold G.J."/>
            <person name="Basu M.K."/>
            <person name="Bauer D.J."/>
            <person name="Caceres C.E."/>
            <person name="Carmel L."/>
            <person name="Casola C."/>
            <person name="Choi J.H."/>
            <person name="Detter J.C."/>
            <person name="Dong Q."/>
            <person name="Dusheyko S."/>
            <person name="Eads B.D."/>
            <person name="Frohlich T."/>
            <person name="Geiler-Samerotte K.A."/>
            <person name="Gerlach D."/>
            <person name="Hatcher P."/>
            <person name="Jogdeo S."/>
            <person name="Krijgsveld J."/>
            <person name="Kriventseva E.V."/>
            <person name="Kultz D."/>
            <person name="Laforsch C."/>
            <person name="Lindquist E."/>
            <person name="Lopez J."/>
            <person name="Manak J.R."/>
            <person name="Muller J."/>
            <person name="Pangilinan J."/>
            <person name="Patwardhan R.P."/>
            <person name="Pitluck S."/>
            <person name="Pritham E.J."/>
            <person name="Rechtsteiner A."/>
            <person name="Rho M."/>
            <person name="Rogozin I.B."/>
            <person name="Sakarya O."/>
            <person name="Salamov A."/>
            <person name="Schaack S."/>
            <person name="Shapiro H."/>
            <person name="Shiga Y."/>
            <person name="Skalitzky C."/>
            <person name="Smith Z."/>
            <person name="Souvorov A."/>
            <person name="Sung W."/>
            <person name="Tang Z."/>
            <person name="Tsuchiya D."/>
            <person name="Tu H."/>
            <person name="Vos H."/>
            <person name="Wang M."/>
            <person name="Wolf Y.I."/>
            <person name="Yamagata H."/>
            <person name="Yamada T."/>
            <person name="Ye Y."/>
            <person name="Shaw J.R."/>
            <person name="Andrews J."/>
            <person name="Crease T.J."/>
            <person name="Tang H."/>
            <person name="Lucas S.M."/>
            <person name="Robertson H.M."/>
            <person name="Bork P."/>
            <person name="Koonin E.V."/>
            <person name="Zdobnov E.M."/>
            <person name="Grigoriev I.V."/>
            <person name="Lynch M."/>
            <person name="Boore J.L."/>
        </authorList>
    </citation>
    <scope>NUCLEOTIDE SEQUENCE [LARGE SCALE GENOMIC DNA]</scope>
</reference>
<dbReference type="GO" id="GO:0006357">
    <property type="term" value="P:regulation of transcription by RNA polymerase II"/>
    <property type="evidence" value="ECO:0000318"/>
    <property type="project" value="GO_Central"/>
</dbReference>
<dbReference type="GO" id="GO:0008270">
    <property type="term" value="F:zinc ion binding"/>
    <property type="evidence" value="ECO:0007669"/>
    <property type="project" value="UniProtKB-KW"/>
</dbReference>
<evidence type="ECO:0000256" key="7">
    <source>
        <dbReference type="ARBA" id="ARBA00023242"/>
    </source>
</evidence>